<evidence type="ECO:0000313" key="4">
    <source>
        <dbReference type="Proteomes" id="UP000244161"/>
    </source>
</evidence>
<evidence type="ECO:0000256" key="1">
    <source>
        <dbReference type="ARBA" id="ARBA00022801"/>
    </source>
</evidence>
<dbReference type="GO" id="GO:0016787">
    <property type="term" value="F:hydrolase activity"/>
    <property type="evidence" value="ECO:0007669"/>
    <property type="project" value="UniProtKB-KW"/>
</dbReference>
<name>A0A2T5IIW9_9LACT</name>
<dbReference type="Gene3D" id="3.40.50.1820">
    <property type="entry name" value="alpha/beta hydrolase"/>
    <property type="match status" value="1"/>
</dbReference>
<feature type="domain" description="BD-FAE-like" evidence="2">
    <location>
        <begin position="93"/>
        <end position="249"/>
    </location>
</feature>
<dbReference type="Proteomes" id="UP000244161">
    <property type="component" value="Unassembled WGS sequence"/>
</dbReference>
<proteinExistence type="predicted"/>
<keyword evidence="4" id="KW-1185">Reference proteome</keyword>
<organism evidence="3 4">
    <name type="scientific">Trichococcus patagoniensis</name>
    <dbReference type="NCBI Taxonomy" id="382641"/>
    <lineage>
        <taxon>Bacteria</taxon>
        <taxon>Bacillati</taxon>
        <taxon>Bacillota</taxon>
        <taxon>Bacilli</taxon>
        <taxon>Lactobacillales</taxon>
        <taxon>Carnobacteriaceae</taxon>
        <taxon>Trichococcus</taxon>
    </lineage>
</organism>
<dbReference type="EMBL" id="QAOM01000012">
    <property type="protein sequence ID" value="PTQ83775.1"/>
    <property type="molecule type" value="Genomic_DNA"/>
</dbReference>
<dbReference type="PANTHER" id="PTHR48081:SF6">
    <property type="entry name" value="PEPTIDASE S9 PROLYL OLIGOPEPTIDASE CATALYTIC DOMAIN-CONTAINING PROTEIN"/>
    <property type="match status" value="1"/>
</dbReference>
<sequence length="318" mass="35753">MKIEKINLNEDDTNVTLTTYLLDDSEEMLIGKSRPAVLICPGGGYMFTSDREAEPLALRFASMGYHAFVLRYSVFSNSGLAFPDPKKDDIYMNSTYPNPIREIGKALLIINEHAEEWKVRSDQIVLSGYSAGAHNCALYCVNWNKPVITDYFNSPQEGLKPAAAILGYGVYDFELQKDFKTESADEWQVKLNDAFNFAYFGKTKVTDDLILSSSPAKLVDKDTPPMFLWATREDNVVSVTQTTGMAHALAMKGIPFEAHVYEKGHHGLSLSTQATAKSKEDIIHEVDNWIGLAETWLNNRFPLDLVEKTPIFNFEQLL</sequence>
<dbReference type="RefSeq" id="WP_108032981.1">
    <property type="nucleotide sequence ID" value="NZ_QAOM01000012.1"/>
</dbReference>
<protein>
    <submittedName>
        <fullName evidence="3">Acetyl esterase/lipase</fullName>
    </submittedName>
</protein>
<dbReference type="SUPFAM" id="SSF53474">
    <property type="entry name" value="alpha/beta-Hydrolases"/>
    <property type="match status" value="1"/>
</dbReference>
<evidence type="ECO:0000313" key="3">
    <source>
        <dbReference type="EMBL" id="PTQ83775.1"/>
    </source>
</evidence>
<keyword evidence="1" id="KW-0378">Hydrolase</keyword>
<gene>
    <name evidence="3" type="ORF">C8U37_11244</name>
</gene>
<dbReference type="InterPro" id="IPR029058">
    <property type="entry name" value="AB_hydrolase_fold"/>
</dbReference>
<dbReference type="Pfam" id="PF20434">
    <property type="entry name" value="BD-FAE"/>
    <property type="match status" value="1"/>
</dbReference>
<dbReference type="InterPro" id="IPR050300">
    <property type="entry name" value="GDXG_lipolytic_enzyme"/>
</dbReference>
<reference evidence="3 4" key="1">
    <citation type="submission" date="2018-04" db="EMBL/GenBank/DDBJ databases">
        <title>Genomic Encyclopedia of Archaeal and Bacterial Type Strains, Phase II (KMG-II): from individual species to whole genera.</title>
        <authorList>
            <person name="Goeker M."/>
        </authorList>
    </citation>
    <scope>NUCLEOTIDE SEQUENCE [LARGE SCALE GENOMIC DNA]</scope>
    <source>
        <strain evidence="3 4">DSM 18806</strain>
    </source>
</reference>
<accession>A0A2T5IIW9</accession>
<dbReference type="PANTHER" id="PTHR48081">
    <property type="entry name" value="AB HYDROLASE SUPERFAMILY PROTEIN C4A8.06C"/>
    <property type="match status" value="1"/>
</dbReference>
<dbReference type="OrthoDB" id="9794725at2"/>
<comment type="caution">
    <text evidence="3">The sequence shown here is derived from an EMBL/GenBank/DDBJ whole genome shotgun (WGS) entry which is preliminary data.</text>
</comment>
<evidence type="ECO:0000259" key="2">
    <source>
        <dbReference type="Pfam" id="PF20434"/>
    </source>
</evidence>
<dbReference type="AlphaFoldDB" id="A0A2T5IIW9"/>
<dbReference type="InterPro" id="IPR049492">
    <property type="entry name" value="BD-FAE-like_dom"/>
</dbReference>